<evidence type="ECO:0000313" key="1">
    <source>
        <dbReference type="EMBL" id="SDI52424.1"/>
    </source>
</evidence>
<dbReference type="STRING" id="83767.SAMN05660652_03581"/>
<organism evidence="1 2">
    <name type="scientific">Propionivibrio dicarboxylicus</name>
    <dbReference type="NCBI Taxonomy" id="83767"/>
    <lineage>
        <taxon>Bacteria</taxon>
        <taxon>Pseudomonadati</taxon>
        <taxon>Pseudomonadota</taxon>
        <taxon>Betaproteobacteria</taxon>
        <taxon>Rhodocyclales</taxon>
        <taxon>Rhodocyclaceae</taxon>
        <taxon>Propionivibrio</taxon>
    </lineage>
</organism>
<name>A0A1G8L9K3_9RHOO</name>
<dbReference type="AlphaFoldDB" id="A0A1G8L9K3"/>
<protein>
    <submittedName>
        <fullName evidence="1">Uncharacterized protein</fullName>
    </submittedName>
</protein>
<keyword evidence="2" id="KW-1185">Reference proteome</keyword>
<accession>A0A1G8L9K3</accession>
<dbReference type="EMBL" id="FNCY01000021">
    <property type="protein sequence ID" value="SDI52424.1"/>
    <property type="molecule type" value="Genomic_DNA"/>
</dbReference>
<evidence type="ECO:0000313" key="2">
    <source>
        <dbReference type="Proteomes" id="UP000198607"/>
    </source>
</evidence>
<dbReference type="Proteomes" id="UP000198607">
    <property type="component" value="Unassembled WGS sequence"/>
</dbReference>
<sequence length="248" mass="26440">MSNPEITANSLVGRVLIALRAGQMTSGELGDRFPCLPSLGGLAKKGLISGDPHGWRLTDAGRAACPLRNPLAASVPQPPAATPHRVASVGAISEPVRRPALPINEVKHMPVKGKKSSAVDTVRTLLTVTPEGVSRKDLIRTTSLSESQVDAAIFNLIHLGEATRKSYGVICATEHFKPVEAISPTVGTTQATVQRVTPRTPEVAEHIEFSIRDDGHLSIIRQAETLVLSPNDTQRLARFLGCFEATPS</sequence>
<proteinExistence type="predicted"/>
<reference evidence="1 2" key="1">
    <citation type="submission" date="2016-10" db="EMBL/GenBank/DDBJ databases">
        <authorList>
            <person name="de Groot N.N."/>
        </authorList>
    </citation>
    <scope>NUCLEOTIDE SEQUENCE [LARGE SCALE GENOMIC DNA]</scope>
    <source>
        <strain evidence="1 2">DSM 5885</strain>
    </source>
</reference>
<gene>
    <name evidence="1" type="ORF">SAMN05660652_03581</name>
</gene>
<dbReference type="RefSeq" id="WP_091939704.1">
    <property type="nucleotide sequence ID" value="NZ_FNCY01000021.1"/>
</dbReference>